<proteinExistence type="inferred from homology"/>
<protein>
    <recommendedName>
        <fullName evidence="3">UPF0319 protein EMLFYP7_03250</fullName>
    </recommendedName>
</protein>
<dbReference type="HAMAP" id="MF_00789">
    <property type="entry name" value="UPF0319"/>
    <property type="match status" value="1"/>
</dbReference>
<dbReference type="PANTHER" id="PTHR38108">
    <property type="entry name" value="UPF0319 PROTEIN YCCT"/>
    <property type="match status" value="1"/>
</dbReference>
<gene>
    <name evidence="4" type="ORF">EMLFYP7_03250</name>
</gene>
<dbReference type="RefSeq" id="WP_156566734.1">
    <property type="nucleotide sequence ID" value="NZ_CACRTZ010000033.1"/>
</dbReference>
<accession>A0A6N3GKW2</accession>
<name>A0A6N3GKW2_9ENTR</name>
<evidence type="ECO:0000256" key="3">
    <source>
        <dbReference type="HAMAP-Rule" id="MF_00789"/>
    </source>
</evidence>
<dbReference type="Pfam" id="PF09829">
    <property type="entry name" value="DUF2057"/>
    <property type="match status" value="1"/>
</dbReference>
<keyword evidence="2" id="KW-0732">Signal</keyword>
<comment type="similarity">
    <text evidence="1 3">Belongs to the UPF0319 family.</text>
</comment>
<sequence>MASGWRVIIMACLIPANVLATSLRLSSDIDLLVLDGKKVSSSLLRGAESIELENGVHQLVFRVEKTLPAAGQEAALFISVPLIATFDTRQISQVNFSLPLLNSQKAVEQFNATPHLALLDGSATPIPVKLDILEISESPGGADYEQAAGRYNKAGKYASLPQFATPVADDSTLLSGVSELDLPPAHSQTLTEQRLKFWYQQADPQTRDRFMRWLKQQPPS</sequence>
<dbReference type="NCBIfam" id="NF047712">
    <property type="entry name" value="CrliSynInhib"/>
    <property type="match status" value="1"/>
</dbReference>
<dbReference type="InterPro" id="IPR018635">
    <property type="entry name" value="UPF0319"/>
</dbReference>
<organism evidence="4">
    <name type="scientific">Phytobacter massiliensis</name>
    <dbReference type="NCBI Taxonomy" id="1485952"/>
    <lineage>
        <taxon>Bacteria</taxon>
        <taxon>Pseudomonadati</taxon>
        <taxon>Pseudomonadota</taxon>
        <taxon>Gammaproteobacteria</taxon>
        <taxon>Enterobacterales</taxon>
        <taxon>Enterobacteriaceae</taxon>
        <taxon>Phytobacter</taxon>
    </lineage>
</organism>
<dbReference type="EMBL" id="CACRTZ010000033">
    <property type="protein sequence ID" value="VYU64531.1"/>
    <property type="molecule type" value="Genomic_DNA"/>
</dbReference>
<dbReference type="PANTHER" id="PTHR38108:SF1">
    <property type="entry name" value="UPF0319 PROTEIN YCCT"/>
    <property type="match status" value="1"/>
</dbReference>
<evidence type="ECO:0000256" key="2">
    <source>
        <dbReference type="ARBA" id="ARBA00022729"/>
    </source>
</evidence>
<dbReference type="NCBIfam" id="NF002967">
    <property type="entry name" value="PRK03641.1"/>
    <property type="match status" value="1"/>
</dbReference>
<evidence type="ECO:0000313" key="4">
    <source>
        <dbReference type="EMBL" id="VYU64531.1"/>
    </source>
</evidence>
<dbReference type="AlphaFoldDB" id="A0A6N3GKW2"/>
<reference evidence="4" key="1">
    <citation type="submission" date="2019-11" db="EMBL/GenBank/DDBJ databases">
        <authorList>
            <person name="Feng L."/>
        </authorList>
    </citation>
    <scope>NUCLEOTIDE SEQUENCE</scope>
    <source>
        <strain evidence="4">EMassiliensisLFYP7</strain>
    </source>
</reference>
<evidence type="ECO:0000256" key="1">
    <source>
        <dbReference type="ARBA" id="ARBA00008490"/>
    </source>
</evidence>